<dbReference type="Proteomes" id="UP000236488">
    <property type="component" value="Unassembled WGS sequence"/>
</dbReference>
<dbReference type="InterPro" id="IPR036590">
    <property type="entry name" value="SRAP-like"/>
</dbReference>
<gene>
    <name evidence="9" type="ORF">C2L80_05710</name>
</gene>
<keyword evidence="4 8" id="KW-0378">Hydrolase</keyword>
<comment type="similarity">
    <text evidence="1 8">Belongs to the SOS response-associated peptidase family.</text>
</comment>
<dbReference type="InterPro" id="IPR003738">
    <property type="entry name" value="SRAP"/>
</dbReference>
<evidence type="ECO:0000313" key="10">
    <source>
        <dbReference type="Proteomes" id="UP000236488"/>
    </source>
</evidence>
<dbReference type="EC" id="3.4.-.-" evidence="8"/>
<dbReference type="Gene3D" id="3.90.1680.10">
    <property type="entry name" value="SOS response associated peptidase-like"/>
    <property type="match status" value="1"/>
</dbReference>
<keyword evidence="2 8" id="KW-0645">Protease</keyword>
<dbReference type="GO" id="GO:0003697">
    <property type="term" value="F:single-stranded DNA binding"/>
    <property type="evidence" value="ECO:0007669"/>
    <property type="project" value="InterPro"/>
</dbReference>
<evidence type="ECO:0000256" key="3">
    <source>
        <dbReference type="ARBA" id="ARBA00022763"/>
    </source>
</evidence>
<evidence type="ECO:0000256" key="6">
    <source>
        <dbReference type="ARBA" id="ARBA00023125"/>
    </source>
</evidence>
<name>A0A2K2U5N2_9ACTN</name>
<evidence type="ECO:0000256" key="1">
    <source>
        <dbReference type="ARBA" id="ARBA00008136"/>
    </source>
</evidence>
<dbReference type="Pfam" id="PF02586">
    <property type="entry name" value="SRAP"/>
    <property type="match status" value="1"/>
</dbReference>
<keyword evidence="10" id="KW-1185">Reference proteome</keyword>
<accession>A0A2K2U5N2</accession>
<dbReference type="GO" id="GO:0016829">
    <property type="term" value="F:lyase activity"/>
    <property type="evidence" value="ECO:0007669"/>
    <property type="project" value="UniProtKB-KW"/>
</dbReference>
<organism evidence="9 10">
    <name type="scientific">Rubneribacter badeniensis</name>
    <dbReference type="NCBI Taxonomy" id="2070688"/>
    <lineage>
        <taxon>Bacteria</taxon>
        <taxon>Bacillati</taxon>
        <taxon>Actinomycetota</taxon>
        <taxon>Coriobacteriia</taxon>
        <taxon>Eggerthellales</taxon>
        <taxon>Eggerthellaceae</taxon>
        <taxon>Rubneribacter</taxon>
    </lineage>
</organism>
<dbReference type="EMBL" id="PPEL01000023">
    <property type="protein sequence ID" value="PNV65617.1"/>
    <property type="molecule type" value="Genomic_DNA"/>
</dbReference>
<keyword evidence="7" id="KW-0456">Lyase</keyword>
<evidence type="ECO:0000256" key="8">
    <source>
        <dbReference type="RuleBase" id="RU364100"/>
    </source>
</evidence>
<dbReference type="PANTHER" id="PTHR13604:SF0">
    <property type="entry name" value="ABASIC SITE PROCESSING PROTEIN HMCES"/>
    <property type="match status" value="1"/>
</dbReference>
<evidence type="ECO:0000313" key="9">
    <source>
        <dbReference type="EMBL" id="PNV65617.1"/>
    </source>
</evidence>
<protein>
    <recommendedName>
        <fullName evidence="8">Abasic site processing protein</fullName>
        <ecNumber evidence="8">3.4.-.-</ecNumber>
    </recommendedName>
</protein>
<dbReference type="AlphaFoldDB" id="A0A2K2U5N2"/>
<keyword evidence="6" id="KW-0238">DNA-binding</keyword>
<keyword evidence="5" id="KW-0190">Covalent protein-DNA linkage</keyword>
<proteinExistence type="inferred from homology"/>
<dbReference type="GO" id="GO:0106300">
    <property type="term" value="P:protein-DNA covalent cross-linking repair"/>
    <property type="evidence" value="ECO:0007669"/>
    <property type="project" value="InterPro"/>
</dbReference>
<comment type="caution">
    <text evidence="9">The sequence shown here is derived from an EMBL/GenBank/DDBJ whole genome shotgun (WGS) entry which is preliminary data.</text>
</comment>
<evidence type="ECO:0000256" key="2">
    <source>
        <dbReference type="ARBA" id="ARBA00022670"/>
    </source>
</evidence>
<evidence type="ECO:0000256" key="5">
    <source>
        <dbReference type="ARBA" id="ARBA00023124"/>
    </source>
</evidence>
<dbReference type="GO" id="GO:0006508">
    <property type="term" value="P:proteolysis"/>
    <property type="evidence" value="ECO:0007669"/>
    <property type="project" value="UniProtKB-KW"/>
</dbReference>
<dbReference type="GO" id="GO:0008233">
    <property type="term" value="F:peptidase activity"/>
    <property type="evidence" value="ECO:0007669"/>
    <property type="project" value="UniProtKB-KW"/>
</dbReference>
<dbReference type="RefSeq" id="WP_103262829.1">
    <property type="nucleotide sequence ID" value="NZ_PPEL01000023.1"/>
</dbReference>
<sequence length="224" mass="24237">MCRRFVMVDRDEVARIAAEVARGLEARKDAVVRLGALDALDDFRESLSAPAPRELAAHRDAFPSSVVALIAPTGLGTQLAVADMVWGYEVPWKKGPVFNTRIETARDNPSSMGRASFERRRCLVPAWRFFESHATEMMASPRTGKPMRRSYSFARADGAPLILAGIHEAGRFSLVTTEPSPVVAPVHSRMPLALDADGAALWLVGDFAAALGRSAPILEAAPEA</sequence>
<evidence type="ECO:0000256" key="7">
    <source>
        <dbReference type="ARBA" id="ARBA00023239"/>
    </source>
</evidence>
<dbReference type="SUPFAM" id="SSF143081">
    <property type="entry name" value="BB1717-like"/>
    <property type="match status" value="1"/>
</dbReference>
<keyword evidence="3" id="KW-0227">DNA damage</keyword>
<dbReference type="PANTHER" id="PTHR13604">
    <property type="entry name" value="DC12-RELATED"/>
    <property type="match status" value="1"/>
</dbReference>
<evidence type="ECO:0000256" key="4">
    <source>
        <dbReference type="ARBA" id="ARBA00022801"/>
    </source>
</evidence>
<reference evidence="9 10" key="1">
    <citation type="journal article" date="2018" name="Int. J. Syst. Evol. Microbiol.">
        <title>Rubneribacter badeniensis gen. nov., sp. nov. and Enteroscipio rubneri gen. nov., sp. nov., new members of the Eggerthellaceae isolated from human faeces.</title>
        <authorList>
            <person name="Danylec N."/>
            <person name="Gobl A."/>
            <person name="Stoll D.A."/>
            <person name="Hetzer B."/>
            <person name="Kulling S.E."/>
            <person name="Huch M."/>
        </authorList>
    </citation>
    <scope>NUCLEOTIDE SEQUENCE [LARGE SCALE GENOMIC DNA]</scope>
    <source>
        <strain evidence="9 10">ResAG-85</strain>
    </source>
</reference>